<sequence>MSEGTTHFSTFSFSFLSLFGIFLLRGTLTLLCTYPLFNWVVFIIGVAGLTNQSFGVGGARGVRGSVLRFLIRVLYLVPLLLFLASLKLMQILGLVGDC</sequence>
<organism evidence="2 3">
    <name type="scientific">Phaseolus coccineus</name>
    <name type="common">Scarlet runner bean</name>
    <name type="synonym">Phaseolus multiflorus</name>
    <dbReference type="NCBI Taxonomy" id="3886"/>
    <lineage>
        <taxon>Eukaryota</taxon>
        <taxon>Viridiplantae</taxon>
        <taxon>Streptophyta</taxon>
        <taxon>Embryophyta</taxon>
        <taxon>Tracheophyta</taxon>
        <taxon>Spermatophyta</taxon>
        <taxon>Magnoliopsida</taxon>
        <taxon>eudicotyledons</taxon>
        <taxon>Gunneridae</taxon>
        <taxon>Pentapetalae</taxon>
        <taxon>rosids</taxon>
        <taxon>fabids</taxon>
        <taxon>Fabales</taxon>
        <taxon>Fabaceae</taxon>
        <taxon>Papilionoideae</taxon>
        <taxon>50 kb inversion clade</taxon>
        <taxon>NPAAA clade</taxon>
        <taxon>indigoferoid/millettioid clade</taxon>
        <taxon>Phaseoleae</taxon>
        <taxon>Phaseolus</taxon>
    </lineage>
</organism>
<feature type="transmembrane region" description="Helical" evidence="1">
    <location>
        <begin position="36"/>
        <end position="54"/>
    </location>
</feature>
<dbReference type="EMBL" id="JAYMYR010000004">
    <property type="protein sequence ID" value="KAK7368064.1"/>
    <property type="molecule type" value="Genomic_DNA"/>
</dbReference>
<evidence type="ECO:0000256" key="1">
    <source>
        <dbReference type="SAM" id="Phobius"/>
    </source>
</evidence>
<keyword evidence="1" id="KW-0472">Membrane</keyword>
<reference evidence="2 3" key="1">
    <citation type="submission" date="2024-01" db="EMBL/GenBank/DDBJ databases">
        <title>The genomes of 5 underutilized Papilionoideae crops provide insights into root nodulation and disease resistanc.</title>
        <authorList>
            <person name="Jiang F."/>
        </authorList>
    </citation>
    <scope>NUCLEOTIDE SEQUENCE [LARGE SCALE GENOMIC DNA]</scope>
    <source>
        <strain evidence="2">JINMINGXINNONG_FW02</strain>
        <tissue evidence="2">Leaves</tissue>
    </source>
</reference>
<name>A0AAN9NCU0_PHACN</name>
<accession>A0AAN9NCU0</accession>
<comment type="caution">
    <text evidence="2">The sequence shown here is derived from an EMBL/GenBank/DDBJ whole genome shotgun (WGS) entry which is preliminary data.</text>
</comment>
<dbReference type="AlphaFoldDB" id="A0AAN9NCU0"/>
<keyword evidence="3" id="KW-1185">Reference proteome</keyword>
<keyword evidence="1" id="KW-1133">Transmembrane helix</keyword>
<feature type="transmembrane region" description="Helical" evidence="1">
    <location>
        <begin position="66"/>
        <end position="84"/>
    </location>
</feature>
<feature type="transmembrane region" description="Helical" evidence="1">
    <location>
        <begin position="6"/>
        <end position="24"/>
    </location>
</feature>
<evidence type="ECO:0000313" key="2">
    <source>
        <dbReference type="EMBL" id="KAK7368064.1"/>
    </source>
</evidence>
<dbReference type="Proteomes" id="UP001374584">
    <property type="component" value="Unassembled WGS sequence"/>
</dbReference>
<gene>
    <name evidence="2" type="ORF">VNO80_10086</name>
</gene>
<keyword evidence="1" id="KW-0812">Transmembrane</keyword>
<proteinExistence type="predicted"/>
<evidence type="ECO:0000313" key="3">
    <source>
        <dbReference type="Proteomes" id="UP001374584"/>
    </source>
</evidence>
<protein>
    <submittedName>
        <fullName evidence="2">Uncharacterized protein</fullName>
    </submittedName>
</protein>